<evidence type="ECO:0000313" key="2">
    <source>
        <dbReference type="EMBL" id="BBH26836.1"/>
    </source>
</evidence>
<feature type="transmembrane region" description="Helical" evidence="1">
    <location>
        <begin position="5"/>
        <end position="21"/>
    </location>
</feature>
<feature type="transmembrane region" description="Helical" evidence="1">
    <location>
        <begin position="59"/>
        <end position="79"/>
    </location>
</feature>
<protein>
    <submittedName>
        <fullName evidence="2">Uncharacterized protein</fullName>
    </submittedName>
</protein>
<keyword evidence="1" id="KW-0472">Membrane</keyword>
<name>A0A3G9J856_9FIRM</name>
<feature type="transmembrane region" description="Helical" evidence="1">
    <location>
        <begin position="27"/>
        <end position="47"/>
    </location>
</feature>
<accession>A0A3G9J856</accession>
<evidence type="ECO:0000256" key="1">
    <source>
        <dbReference type="SAM" id="Phobius"/>
    </source>
</evidence>
<keyword evidence="3" id="KW-1185">Reference proteome</keyword>
<keyword evidence="1" id="KW-1133">Transmembrane helix</keyword>
<reference evidence="2 3" key="1">
    <citation type="submission" date="2018-11" db="EMBL/GenBank/DDBJ databases">
        <title>Novel Erysipelotrichaceae bacterium isolated from small intestine of a swine.</title>
        <authorList>
            <person name="Kim J.S."/>
            <person name="Choe H."/>
            <person name="Lee Y.R."/>
            <person name="Kim K.M."/>
            <person name="Park D.S."/>
        </authorList>
    </citation>
    <scope>NUCLEOTIDE SEQUENCE [LARGE SCALE GENOMIC DNA]</scope>
    <source>
        <strain evidence="2 3">SG0102</strain>
    </source>
</reference>
<dbReference type="InParanoid" id="A0A3G9J856"/>
<organism evidence="2 3">
    <name type="scientific">Intestinibaculum porci</name>
    <dbReference type="NCBI Taxonomy" id="2487118"/>
    <lineage>
        <taxon>Bacteria</taxon>
        <taxon>Bacillati</taxon>
        <taxon>Bacillota</taxon>
        <taxon>Erysipelotrichia</taxon>
        <taxon>Erysipelotrichales</taxon>
        <taxon>Erysipelotrichaceae</taxon>
        <taxon>Intestinibaculum</taxon>
    </lineage>
</organism>
<keyword evidence="1" id="KW-0812">Transmembrane</keyword>
<proteinExistence type="predicted"/>
<sequence>MFSHYFIVIAVNLITVALKFLENPEASYPFTAVLMIAALLLFFAAIFSDSIYYHEKYRFGIRDAAASCGFLLIGAAIMLLVYSTIYGFLIGALIAAGGNFVMLLMKYKEVWDK</sequence>
<dbReference type="Proteomes" id="UP000268059">
    <property type="component" value="Chromosome"/>
</dbReference>
<gene>
    <name evidence="2" type="ORF">SG0102_17700</name>
</gene>
<dbReference type="KEGG" id="ebm:SG0102_17700"/>
<feature type="transmembrane region" description="Helical" evidence="1">
    <location>
        <begin position="85"/>
        <end position="105"/>
    </location>
</feature>
<evidence type="ECO:0000313" key="3">
    <source>
        <dbReference type="Proteomes" id="UP000268059"/>
    </source>
</evidence>
<dbReference type="AlphaFoldDB" id="A0A3G9J856"/>
<dbReference type="EMBL" id="AP019309">
    <property type="protein sequence ID" value="BBH26836.1"/>
    <property type="molecule type" value="Genomic_DNA"/>
</dbReference>